<evidence type="ECO:0000256" key="1">
    <source>
        <dbReference type="SAM" id="SignalP"/>
    </source>
</evidence>
<feature type="chain" id="PRO_5003278310" evidence="1">
    <location>
        <begin position="21"/>
        <end position="451"/>
    </location>
</feature>
<organism evidence="2 3">
    <name type="scientific">Fluviicola taffensis (strain DSM 16823 / NCIMB 13979 / RW262)</name>
    <dbReference type="NCBI Taxonomy" id="755732"/>
    <lineage>
        <taxon>Bacteria</taxon>
        <taxon>Pseudomonadati</taxon>
        <taxon>Bacteroidota</taxon>
        <taxon>Flavobacteriia</taxon>
        <taxon>Flavobacteriales</taxon>
        <taxon>Crocinitomicaceae</taxon>
        <taxon>Fluviicola</taxon>
    </lineage>
</organism>
<dbReference type="RefSeq" id="WP_013684858.1">
    <property type="nucleotide sequence ID" value="NC_015321.1"/>
</dbReference>
<name>F2IAE9_FLUTR</name>
<gene>
    <name evidence="2" type="ordered locus">Fluta_0074</name>
</gene>
<dbReference type="AlphaFoldDB" id="F2IAE9"/>
<dbReference type="STRING" id="755732.Fluta_0074"/>
<keyword evidence="3" id="KW-1185">Reference proteome</keyword>
<reference evidence="2 3" key="1">
    <citation type="journal article" date="2011" name="Stand. Genomic Sci.">
        <title>Complete genome sequence of the gliding freshwater bacterium Fluviicola taffensis type strain (RW262).</title>
        <authorList>
            <person name="Woyke T."/>
            <person name="Chertkov O."/>
            <person name="Lapidus A."/>
            <person name="Nolan M."/>
            <person name="Lucas S."/>
            <person name="Del Rio T.G."/>
            <person name="Tice H."/>
            <person name="Cheng J.F."/>
            <person name="Tapia R."/>
            <person name="Han C."/>
            <person name="Goodwin L."/>
            <person name="Pitluck S."/>
            <person name="Liolios K."/>
            <person name="Pagani I."/>
            <person name="Ivanova N."/>
            <person name="Huntemann M."/>
            <person name="Mavromatis K."/>
            <person name="Mikhailova N."/>
            <person name="Pati A."/>
            <person name="Chen A."/>
            <person name="Palaniappan K."/>
            <person name="Land M."/>
            <person name="Hauser L."/>
            <person name="Brambilla E.M."/>
            <person name="Rohde M."/>
            <person name="Mwirichia R."/>
            <person name="Sikorski J."/>
            <person name="Tindall B.J."/>
            <person name="Goker M."/>
            <person name="Bristow J."/>
            <person name="Eisen J.A."/>
            <person name="Markowitz V."/>
            <person name="Hugenholtz P."/>
            <person name="Klenk H.P."/>
            <person name="Kyrpides N.C."/>
        </authorList>
    </citation>
    <scope>NUCLEOTIDE SEQUENCE [LARGE SCALE GENOMIC DNA]</scope>
    <source>
        <strain evidence="3">DSM 16823 / RW262 / RW262</strain>
    </source>
</reference>
<dbReference type="HOGENOM" id="CLU_606575_0_0_10"/>
<evidence type="ECO:0000313" key="2">
    <source>
        <dbReference type="EMBL" id="AEA42084.1"/>
    </source>
</evidence>
<dbReference type="OrthoDB" id="1488726at2"/>
<protein>
    <submittedName>
        <fullName evidence="2">Uncharacterized protein</fullName>
    </submittedName>
</protein>
<accession>F2IAE9</accession>
<evidence type="ECO:0000313" key="3">
    <source>
        <dbReference type="Proteomes" id="UP000007463"/>
    </source>
</evidence>
<dbReference type="eggNOG" id="COG2319">
    <property type="taxonomic scope" value="Bacteria"/>
</dbReference>
<proteinExistence type="predicted"/>
<reference evidence="3" key="2">
    <citation type="submission" date="2011-02" db="EMBL/GenBank/DDBJ databases">
        <title>The complete genome of Fluviicola taffensis DSM 16823.</title>
        <authorList>
            <consortium name="US DOE Joint Genome Institute (JGI-PGF)"/>
            <person name="Lucas S."/>
            <person name="Copeland A."/>
            <person name="Lapidus A."/>
            <person name="Bruce D."/>
            <person name="Goodwin L."/>
            <person name="Pitluck S."/>
            <person name="Kyrpides N."/>
            <person name="Mavromatis K."/>
            <person name="Ivanova N."/>
            <person name="Mikhailova N."/>
            <person name="Pagani I."/>
            <person name="Chertkov O."/>
            <person name="Detter J.C."/>
            <person name="Han C."/>
            <person name="Tapia R."/>
            <person name="Land M."/>
            <person name="Hauser L."/>
            <person name="Markowitz V."/>
            <person name="Cheng J.-F."/>
            <person name="Hugenholtz P."/>
            <person name="Woyke T."/>
            <person name="Wu D."/>
            <person name="Tindall B."/>
            <person name="Pomrenke H.G."/>
            <person name="Brambilla E."/>
            <person name="Klenk H.-P."/>
            <person name="Eisen J.A."/>
        </authorList>
    </citation>
    <scope>NUCLEOTIDE SEQUENCE [LARGE SCALE GENOMIC DNA]</scope>
    <source>
        <strain evidence="3">DSM 16823 / RW262 / RW262</strain>
    </source>
</reference>
<dbReference type="KEGG" id="fte:Fluta_0074"/>
<feature type="signal peptide" evidence="1">
    <location>
        <begin position="1"/>
        <end position="20"/>
    </location>
</feature>
<dbReference type="EMBL" id="CP002542">
    <property type="protein sequence ID" value="AEA42084.1"/>
    <property type="molecule type" value="Genomic_DNA"/>
</dbReference>
<dbReference type="Proteomes" id="UP000007463">
    <property type="component" value="Chromosome"/>
</dbReference>
<keyword evidence="1" id="KW-0732">Signal</keyword>
<sequence precursor="true">MKSKHLILIFLLIVSAKSRAQTNHQTIEVAQVDSKKNNCVEIPSTFSHEILSESKSLNALKSKKIRRVELIYTRYKENADFDQNQLNEDRMSRLNQLLPKLQIDKPEIVWIEQIGATTSTDAKNYFHGFRIYTDVAPVARTYQRTHLNDLANPAVDFLIDNTIGGTFSHPSGTQIHIPANAVIYDNGKPVFGKYTISYSEYRNAAEILFSGLPMEFKDKTGSYLFNSAGMYEIRGTKDGQTLALQKDLSIDFNCTKNEAGVNFYEMNDQTGEWNLLKSDLFSANNPNETPSAKPEIMSANSEQRIKRGVAPDNYETEGSSKVYQQLNLVYGLISSKFGVYNCDQIFRIANKTIISPKYLDVSSKKPIKNQNMICLIDKDVNASFSFGVKQITCNSQGENIFLLFTEDGEIYALKSEKDKRVNLNQKEPEFLMENITNKVKTSDDLKSYLNI</sequence>